<accession>A0ACC2PL16</accession>
<dbReference type="Proteomes" id="UP001239111">
    <property type="component" value="Chromosome 1"/>
</dbReference>
<name>A0ACC2PL16_9HYME</name>
<gene>
    <name evidence="1" type="ORF">QAD02_019061</name>
</gene>
<proteinExistence type="predicted"/>
<reference evidence="1" key="1">
    <citation type="submission" date="2023-04" db="EMBL/GenBank/DDBJ databases">
        <title>A chromosome-level genome assembly of the parasitoid wasp Eretmocerus hayati.</title>
        <authorList>
            <person name="Zhong Y."/>
            <person name="Liu S."/>
            <person name="Liu Y."/>
        </authorList>
    </citation>
    <scope>NUCLEOTIDE SEQUENCE</scope>
    <source>
        <strain evidence="1">ZJU_SS_LIU_2023</strain>
    </source>
</reference>
<evidence type="ECO:0000313" key="1">
    <source>
        <dbReference type="EMBL" id="KAJ8683269.1"/>
    </source>
</evidence>
<protein>
    <submittedName>
        <fullName evidence="1">Uncharacterized protein</fullName>
    </submittedName>
</protein>
<evidence type="ECO:0000313" key="2">
    <source>
        <dbReference type="Proteomes" id="UP001239111"/>
    </source>
</evidence>
<sequence length="628" mass="70955">MMDEEVHEDVYEEEHEEDHEEENEEEQEEEHEEEESIEKKLMSRRRSTVAQSLSVKDERIATVKKVAAILQKPEDSRTREECDLIASCTDIVKEVNRRQRKRDRVKARMEEVEDPPEILEEKCIRLAAAISQAKSLAVYTGAGISTAASIPDYRGTNGVWTRMQQGKDIGNHDLSQAEPTLTHMALYALYKAGILKHVVSQNCDGLHLRSGIPRTLLSEVHGNMYVEVCRECKPAREYWRLFDVTEKTARYAHATGRACHKCGSALQDSIVHFGEKGSLAWPINWSGASKAANQADVILCLGSSLKVLKKYPWLWQMDKRVSKRPQLYIVNLQWTPKDDIATLKISGKCDKIMKIVMSQLGINIPIYERHKDPIFHHAIKLKTCELATTTQPCLEAPPTPESKLEQTDDVEVMKTEEHSVCDDNQDEPEVSEEILPSKQHDNGFDVEINSGSESSIREENRTPALSEDTGENCVPTEEMMENDGTSEADTEEDCKPQIMYHEPITAYPAPFFTALPFLSMGLPFPPLLVYPQLTPIFYFAPILPVPTDAIEAKEDCSIKPKPACTFCMDHEGSLTCLYYQRCTESTSDSTAVSEVQDKVTDENLPGLVTAKNPGWFGKGYRKGMKRKR</sequence>
<keyword evidence="2" id="KW-1185">Reference proteome</keyword>
<organism evidence="1 2">
    <name type="scientific">Eretmocerus hayati</name>
    <dbReference type="NCBI Taxonomy" id="131215"/>
    <lineage>
        <taxon>Eukaryota</taxon>
        <taxon>Metazoa</taxon>
        <taxon>Ecdysozoa</taxon>
        <taxon>Arthropoda</taxon>
        <taxon>Hexapoda</taxon>
        <taxon>Insecta</taxon>
        <taxon>Pterygota</taxon>
        <taxon>Neoptera</taxon>
        <taxon>Endopterygota</taxon>
        <taxon>Hymenoptera</taxon>
        <taxon>Apocrita</taxon>
        <taxon>Proctotrupomorpha</taxon>
        <taxon>Chalcidoidea</taxon>
        <taxon>Aphelinidae</taxon>
        <taxon>Aphelininae</taxon>
        <taxon>Eretmocerus</taxon>
    </lineage>
</organism>
<dbReference type="EMBL" id="CM056741">
    <property type="protein sequence ID" value="KAJ8683269.1"/>
    <property type="molecule type" value="Genomic_DNA"/>
</dbReference>
<comment type="caution">
    <text evidence="1">The sequence shown here is derived from an EMBL/GenBank/DDBJ whole genome shotgun (WGS) entry which is preliminary data.</text>
</comment>